<reference evidence="2 3" key="1">
    <citation type="journal article" date="2015" name="Genome Biol. Evol.">
        <title>Comparative Genomics of a Bacterivorous Green Alga Reveals Evolutionary Causalities and Consequences of Phago-Mixotrophic Mode of Nutrition.</title>
        <authorList>
            <person name="Burns J.A."/>
            <person name="Paasch A."/>
            <person name="Narechania A."/>
            <person name="Kim E."/>
        </authorList>
    </citation>
    <scope>NUCLEOTIDE SEQUENCE [LARGE SCALE GENOMIC DNA]</scope>
    <source>
        <strain evidence="2 3">PLY_AMNH</strain>
    </source>
</reference>
<accession>A0AAE0G8Z0</accession>
<dbReference type="Pfam" id="PF00171">
    <property type="entry name" value="Aldedh"/>
    <property type="match status" value="1"/>
</dbReference>
<dbReference type="InterPro" id="IPR015590">
    <property type="entry name" value="Aldehyde_DH_dom"/>
</dbReference>
<dbReference type="GO" id="GO:0016620">
    <property type="term" value="F:oxidoreductase activity, acting on the aldehyde or oxo group of donors, NAD or NADP as acceptor"/>
    <property type="evidence" value="ECO:0007669"/>
    <property type="project" value="InterPro"/>
</dbReference>
<dbReference type="SUPFAM" id="SSF53720">
    <property type="entry name" value="ALDH-like"/>
    <property type="match status" value="1"/>
</dbReference>
<dbReference type="Gene3D" id="3.40.309.10">
    <property type="entry name" value="Aldehyde Dehydrogenase, Chain A, domain 2"/>
    <property type="match status" value="1"/>
</dbReference>
<evidence type="ECO:0000313" key="2">
    <source>
        <dbReference type="EMBL" id="KAK3273597.1"/>
    </source>
</evidence>
<protein>
    <recommendedName>
        <fullName evidence="1">Aldehyde dehydrogenase domain-containing protein</fullName>
    </recommendedName>
</protein>
<proteinExistence type="predicted"/>
<dbReference type="InterPro" id="IPR016163">
    <property type="entry name" value="Ald_DH_C"/>
</dbReference>
<evidence type="ECO:0000259" key="1">
    <source>
        <dbReference type="Pfam" id="PF00171"/>
    </source>
</evidence>
<organism evidence="2 3">
    <name type="scientific">Cymbomonas tetramitiformis</name>
    <dbReference type="NCBI Taxonomy" id="36881"/>
    <lineage>
        <taxon>Eukaryota</taxon>
        <taxon>Viridiplantae</taxon>
        <taxon>Chlorophyta</taxon>
        <taxon>Pyramimonadophyceae</taxon>
        <taxon>Pyramimonadales</taxon>
        <taxon>Pyramimonadaceae</taxon>
        <taxon>Cymbomonas</taxon>
    </lineage>
</organism>
<feature type="non-terminal residue" evidence="2">
    <location>
        <position position="1"/>
    </location>
</feature>
<sequence length="113" mass="12069">VGSFSDIEEVFSHIGAHWNGQQAAVFTQSPAAAAPIIDFLSTIVGRININTQCGRSPDVFPFSGRRSSAMGTMSVSEALRTFSIETVIAFQANEANEAVARGAEIHSNFLQPL</sequence>
<dbReference type="InterPro" id="IPR016161">
    <property type="entry name" value="Ald_DH/histidinol_DH"/>
</dbReference>
<comment type="caution">
    <text evidence="2">The sequence shown here is derived from an EMBL/GenBank/DDBJ whole genome shotgun (WGS) entry which is preliminary data.</text>
</comment>
<name>A0AAE0G8Z0_9CHLO</name>
<evidence type="ECO:0000313" key="3">
    <source>
        <dbReference type="Proteomes" id="UP001190700"/>
    </source>
</evidence>
<gene>
    <name evidence="2" type="ORF">CYMTET_18169</name>
</gene>
<feature type="domain" description="Aldehyde dehydrogenase" evidence="1">
    <location>
        <begin position="3"/>
        <end position="83"/>
    </location>
</feature>
<dbReference type="Proteomes" id="UP001190700">
    <property type="component" value="Unassembled WGS sequence"/>
</dbReference>
<dbReference type="EMBL" id="LGRX02008384">
    <property type="protein sequence ID" value="KAK3273597.1"/>
    <property type="molecule type" value="Genomic_DNA"/>
</dbReference>
<keyword evidence="3" id="KW-1185">Reference proteome</keyword>
<dbReference type="AlphaFoldDB" id="A0AAE0G8Z0"/>